<dbReference type="EMBL" id="JARULZ010000001">
    <property type="protein sequence ID" value="MEH0632182.1"/>
    <property type="molecule type" value="Genomic_DNA"/>
</dbReference>
<organism evidence="2 3">
    <name type="scientific">Streptomyces bottropensis</name>
    <dbReference type="NCBI Taxonomy" id="42235"/>
    <lineage>
        <taxon>Bacteria</taxon>
        <taxon>Bacillati</taxon>
        <taxon>Actinomycetota</taxon>
        <taxon>Actinomycetes</taxon>
        <taxon>Kitasatosporales</taxon>
        <taxon>Streptomycetaceae</taxon>
        <taxon>Streptomyces</taxon>
    </lineage>
</organism>
<sequence length="84" mass="9683">MEPDLLPVQLPFQNADLVAQGQDLDIFLPVAHRQQSQHRERVRHTQVRQSQQHDRSSCRANRRRAIPATRSAPANTQTRSHLRG</sequence>
<evidence type="ECO:0000313" key="3">
    <source>
        <dbReference type="Proteomes" id="UP001310290"/>
    </source>
</evidence>
<dbReference type="Proteomes" id="UP001310290">
    <property type="component" value="Unassembled WGS sequence"/>
</dbReference>
<keyword evidence="3" id="KW-1185">Reference proteome</keyword>
<feature type="compositionally biased region" description="Polar residues" evidence="1">
    <location>
        <begin position="72"/>
        <end position="84"/>
    </location>
</feature>
<comment type="caution">
    <text evidence="2">The sequence shown here is derived from an EMBL/GenBank/DDBJ whole genome shotgun (WGS) entry which is preliminary data.</text>
</comment>
<reference evidence="2" key="1">
    <citation type="submission" date="2023-04" db="EMBL/GenBank/DDBJ databases">
        <title>Genomic diversity of scab-causing Streptomyces spp. in the province of Quebec, Canada.</title>
        <authorList>
            <person name="Biessy A."/>
            <person name="Cadieux M."/>
            <person name="Ciotola M."/>
            <person name="Filion M."/>
        </authorList>
    </citation>
    <scope>NUCLEOTIDE SEQUENCE</scope>
    <source>
        <strain evidence="2">B21-115</strain>
    </source>
</reference>
<dbReference type="RefSeq" id="WP_334659886.1">
    <property type="nucleotide sequence ID" value="NZ_JARULZ010000001.1"/>
</dbReference>
<accession>A0ABU8AES4</accession>
<protein>
    <submittedName>
        <fullName evidence="2">Uncharacterized protein</fullName>
    </submittedName>
</protein>
<proteinExistence type="predicted"/>
<name>A0ABU8AES4_9ACTN</name>
<gene>
    <name evidence="2" type="ORF">QBA35_02070</name>
</gene>
<feature type="region of interest" description="Disordered" evidence="1">
    <location>
        <begin position="32"/>
        <end position="84"/>
    </location>
</feature>
<evidence type="ECO:0000313" key="2">
    <source>
        <dbReference type="EMBL" id="MEH0632182.1"/>
    </source>
</evidence>
<evidence type="ECO:0000256" key="1">
    <source>
        <dbReference type="SAM" id="MobiDB-lite"/>
    </source>
</evidence>